<accession>A0A2P2NX09</accession>
<proteinExistence type="predicted"/>
<dbReference type="EMBL" id="GGEC01066572">
    <property type="protein sequence ID" value="MBX47056.1"/>
    <property type="molecule type" value="Transcribed_RNA"/>
</dbReference>
<name>A0A2P2NX09_RHIMU</name>
<protein>
    <submittedName>
        <fullName evidence="1">Uncharacterized protein</fullName>
    </submittedName>
</protein>
<sequence length="12" mass="1368">MTTSSMYCFPSL</sequence>
<reference evidence="1" key="1">
    <citation type="submission" date="2018-02" db="EMBL/GenBank/DDBJ databases">
        <title>Rhizophora mucronata_Transcriptome.</title>
        <authorList>
            <person name="Meera S.P."/>
            <person name="Sreeshan A."/>
            <person name="Augustine A."/>
        </authorList>
    </citation>
    <scope>NUCLEOTIDE SEQUENCE</scope>
    <source>
        <tissue evidence="1">Leaf</tissue>
    </source>
</reference>
<organism evidence="1">
    <name type="scientific">Rhizophora mucronata</name>
    <name type="common">Asiatic mangrove</name>
    <dbReference type="NCBI Taxonomy" id="61149"/>
    <lineage>
        <taxon>Eukaryota</taxon>
        <taxon>Viridiplantae</taxon>
        <taxon>Streptophyta</taxon>
        <taxon>Embryophyta</taxon>
        <taxon>Tracheophyta</taxon>
        <taxon>Spermatophyta</taxon>
        <taxon>Magnoliopsida</taxon>
        <taxon>eudicotyledons</taxon>
        <taxon>Gunneridae</taxon>
        <taxon>Pentapetalae</taxon>
        <taxon>rosids</taxon>
        <taxon>fabids</taxon>
        <taxon>Malpighiales</taxon>
        <taxon>Rhizophoraceae</taxon>
        <taxon>Rhizophora</taxon>
    </lineage>
</organism>
<evidence type="ECO:0000313" key="1">
    <source>
        <dbReference type="EMBL" id="MBX47056.1"/>
    </source>
</evidence>